<dbReference type="GO" id="GO:0006935">
    <property type="term" value="P:chemotaxis"/>
    <property type="evidence" value="ECO:0007669"/>
    <property type="project" value="InterPro"/>
</dbReference>
<proteinExistence type="predicted"/>
<feature type="domain" description="CheW-like" evidence="1">
    <location>
        <begin position="22"/>
        <end position="153"/>
    </location>
</feature>
<dbReference type="RefSeq" id="WP_330483662.1">
    <property type="nucleotide sequence ID" value="NZ_JAZBJZ010000036.1"/>
</dbReference>
<dbReference type="GO" id="GO:0007165">
    <property type="term" value="P:signal transduction"/>
    <property type="evidence" value="ECO:0007669"/>
    <property type="project" value="InterPro"/>
</dbReference>
<keyword evidence="3" id="KW-1185">Reference proteome</keyword>
<dbReference type="SUPFAM" id="SSF50341">
    <property type="entry name" value="CheW-like"/>
    <property type="match status" value="1"/>
</dbReference>
<name>A0AAW9PRA3_9CYAN</name>
<gene>
    <name evidence="2" type="ORF">V2H45_10790</name>
</gene>
<accession>A0AAW9PRA3</accession>
<dbReference type="EMBL" id="JAZBJZ010000036">
    <property type="protein sequence ID" value="MEE3717234.1"/>
    <property type="molecule type" value="Genomic_DNA"/>
</dbReference>
<comment type="caution">
    <text evidence="2">The sequence shown here is derived from an EMBL/GenBank/DDBJ whole genome shotgun (WGS) entry which is preliminary data.</text>
</comment>
<evidence type="ECO:0000313" key="2">
    <source>
        <dbReference type="EMBL" id="MEE3717234.1"/>
    </source>
</evidence>
<dbReference type="Pfam" id="PF01584">
    <property type="entry name" value="CheW"/>
    <property type="match status" value="1"/>
</dbReference>
<sequence length="175" mass="18959">MASLSSLRSRRASDRQAQVSQQYVAFRLRAAWFVLPVTAIYRVLPLENKILPKVTFEGKSIPIVDAGRLLFGKEPVKPAAPLVLGGSAVAEQPSLFVIQSGDGVMASLPSNSQPGLLRLSQDKLMTLPPQLAQRWQVDFMAGMIQPTAERPALFAIDPDRFVAIANGLNPHSSGL</sequence>
<protein>
    <recommendedName>
        <fullName evidence="1">CheW-like domain-containing protein</fullName>
    </recommendedName>
</protein>
<organism evidence="2 3">
    <name type="scientific">Tumidithrix elongata BACA0141</name>
    <dbReference type="NCBI Taxonomy" id="2716417"/>
    <lineage>
        <taxon>Bacteria</taxon>
        <taxon>Bacillati</taxon>
        <taxon>Cyanobacteriota</taxon>
        <taxon>Cyanophyceae</taxon>
        <taxon>Pseudanabaenales</taxon>
        <taxon>Pseudanabaenaceae</taxon>
        <taxon>Tumidithrix</taxon>
        <taxon>Tumidithrix elongata</taxon>
    </lineage>
</organism>
<evidence type="ECO:0000313" key="3">
    <source>
        <dbReference type="Proteomes" id="UP001333818"/>
    </source>
</evidence>
<reference evidence="2" key="1">
    <citation type="submission" date="2024-01" db="EMBL/GenBank/DDBJ databases">
        <title>Bank of Algae and Cyanobacteria of the Azores (BACA) strain genomes.</title>
        <authorList>
            <person name="Luz R."/>
            <person name="Cordeiro R."/>
            <person name="Fonseca A."/>
            <person name="Goncalves V."/>
        </authorList>
    </citation>
    <scope>NUCLEOTIDE SEQUENCE</scope>
    <source>
        <strain evidence="2">BACA0141</strain>
    </source>
</reference>
<evidence type="ECO:0000259" key="1">
    <source>
        <dbReference type="Pfam" id="PF01584"/>
    </source>
</evidence>
<dbReference type="InterPro" id="IPR002545">
    <property type="entry name" value="CheW-lke_dom"/>
</dbReference>
<dbReference type="AlphaFoldDB" id="A0AAW9PRA3"/>
<dbReference type="InterPro" id="IPR036061">
    <property type="entry name" value="CheW-like_dom_sf"/>
</dbReference>
<dbReference type="Proteomes" id="UP001333818">
    <property type="component" value="Unassembled WGS sequence"/>
</dbReference>